<dbReference type="SUPFAM" id="SSF53756">
    <property type="entry name" value="UDP-Glycosyltransferase/glycogen phosphorylase"/>
    <property type="match status" value="1"/>
</dbReference>
<dbReference type="Pfam" id="PF00534">
    <property type="entry name" value="Glycos_transf_1"/>
    <property type="match status" value="1"/>
</dbReference>
<dbReference type="PANTHER" id="PTHR46656:SF3">
    <property type="entry name" value="PUTATIVE-RELATED"/>
    <property type="match status" value="1"/>
</dbReference>
<evidence type="ECO:0000313" key="3">
    <source>
        <dbReference type="EMBL" id="MCW3473520.1"/>
    </source>
</evidence>
<feature type="domain" description="Glycosyl transferase family 1" evidence="2">
    <location>
        <begin position="186"/>
        <end position="291"/>
    </location>
</feature>
<protein>
    <submittedName>
        <fullName evidence="3">Glycosyltransferase</fullName>
    </submittedName>
</protein>
<gene>
    <name evidence="3" type="ORF">OL599_02925</name>
</gene>
<evidence type="ECO:0000256" key="1">
    <source>
        <dbReference type="SAM" id="MobiDB-lite"/>
    </source>
</evidence>
<feature type="region of interest" description="Disordered" evidence="1">
    <location>
        <begin position="381"/>
        <end position="402"/>
    </location>
</feature>
<dbReference type="RefSeq" id="WP_264712098.1">
    <property type="nucleotide sequence ID" value="NZ_JAPDNT010000001.1"/>
</dbReference>
<name>A0AA41YJ64_9PROT</name>
<accession>A0AA41YJ64</accession>
<proteinExistence type="predicted"/>
<sequence length="402" mass="44514">MADARNLDDIPITIIGHPWAPIGMGEQLRSHIQACTAVLLHHRVFDIFRYAQRTDATHARIIGTLERDDVPPGIRIFHINGDEVERVIAAFEARGNSFADGYNIIVPAWELPAYPKEWAPQLQKFDEVWALSRFIGDSLTTSGLRSHLIGQAVEMEPGPCLPRRHFGIRESAFVLLNFFDLSSYATRKNPEAVRALLERIRAESPFRDVQMVLKVKNGERGAEEWAAELKTDPQIKVISTPLDTFAVKSLINACDCFVSLHRAEGFGRGLGEAMALGKLVLGTGWSGNVDFMTAENSLLVRHDMVRLKRDDYPHWKGQSWANPDVDHAFALLRPVLDDPARGGCIARRGQADVLRTHGNRAVGLRVLARLGEIAAESPKFAPTVSAGKPTRRKVASRSGVAA</sequence>
<dbReference type="GO" id="GO:0016757">
    <property type="term" value="F:glycosyltransferase activity"/>
    <property type="evidence" value="ECO:0007669"/>
    <property type="project" value="InterPro"/>
</dbReference>
<dbReference type="Proteomes" id="UP001165679">
    <property type="component" value="Unassembled WGS sequence"/>
</dbReference>
<organism evidence="3 4">
    <name type="scientific">Limobrevibacterium gyesilva</name>
    <dbReference type="NCBI Taxonomy" id="2991712"/>
    <lineage>
        <taxon>Bacteria</taxon>
        <taxon>Pseudomonadati</taxon>
        <taxon>Pseudomonadota</taxon>
        <taxon>Alphaproteobacteria</taxon>
        <taxon>Acetobacterales</taxon>
        <taxon>Acetobacteraceae</taxon>
        <taxon>Limobrevibacterium</taxon>
    </lineage>
</organism>
<comment type="caution">
    <text evidence="3">The sequence shown here is derived from an EMBL/GenBank/DDBJ whole genome shotgun (WGS) entry which is preliminary data.</text>
</comment>
<evidence type="ECO:0000259" key="2">
    <source>
        <dbReference type="Pfam" id="PF00534"/>
    </source>
</evidence>
<dbReference type="AlphaFoldDB" id="A0AA41YJ64"/>
<evidence type="ECO:0000313" key="4">
    <source>
        <dbReference type="Proteomes" id="UP001165679"/>
    </source>
</evidence>
<dbReference type="PANTHER" id="PTHR46656">
    <property type="entry name" value="PUTATIVE-RELATED"/>
    <property type="match status" value="1"/>
</dbReference>
<keyword evidence="4" id="KW-1185">Reference proteome</keyword>
<reference evidence="3" key="2">
    <citation type="submission" date="2022-10" db="EMBL/GenBank/DDBJ databases">
        <authorList>
            <person name="Trinh H.N."/>
        </authorList>
    </citation>
    <scope>NUCLEOTIDE SEQUENCE</scope>
    <source>
        <strain evidence="3">RN2-1</strain>
    </source>
</reference>
<dbReference type="InterPro" id="IPR001296">
    <property type="entry name" value="Glyco_trans_1"/>
</dbReference>
<reference evidence="3" key="1">
    <citation type="submission" date="2022-09" db="EMBL/GenBank/DDBJ databases">
        <title>Rhodovastum sp. nov. RN2-1 isolated from soil in Seongnam, South Korea.</title>
        <authorList>
            <person name="Le N.T."/>
        </authorList>
    </citation>
    <scope>NUCLEOTIDE SEQUENCE</scope>
    <source>
        <strain evidence="3">RN2-1</strain>
    </source>
</reference>
<dbReference type="CDD" id="cd01635">
    <property type="entry name" value="Glycosyltransferase_GTB-type"/>
    <property type="match status" value="1"/>
</dbReference>
<dbReference type="Gene3D" id="3.40.50.2000">
    <property type="entry name" value="Glycogen Phosphorylase B"/>
    <property type="match status" value="1"/>
</dbReference>
<dbReference type="EMBL" id="JAPDNT010000001">
    <property type="protein sequence ID" value="MCW3473520.1"/>
    <property type="molecule type" value="Genomic_DNA"/>
</dbReference>